<dbReference type="RefSeq" id="XP_046005088.1">
    <property type="nucleotide sequence ID" value="XM_046159717.1"/>
</dbReference>
<dbReference type="PROSITE" id="PS50102">
    <property type="entry name" value="RRM"/>
    <property type="match status" value="1"/>
</dbReference>
<feature type="compositionally biased region" description="Basic residues" evidence="3">
    <location>
        <begin position="75"/>
        <end position="84"/>
    </location>
</feature>
<organism evidence="5 6">
    <name type="scientific">Microdochium trichocladiopsis</name>
    <dbReference type="NCBI Taxonomy" id="1682393"/>
    <lineage>
        <taxon>Eukaryota</taxon>
        <taxon>Fungi</taxon>
        <taxon>Dikarya</taxon>
        <taxon>Ascomycota</taxon>
        <taxon>Pezizomycotina</taxon>
        <taxon>Sordariomycetes</taxon>
        <taxon>Xylariomycetidae</taxon>
        <taxon>Xylariales</taxon>
        <taxon>Microdochiaceae</taxon>
        <taxon>Microdochium</taxon>
    </lineage>
</organism>
<dbReference type="Gene3D" id="3.30.70.330">
    <property type="match status" value="1"/>
</dbReference>
<name>A0A9P8XT56_9PEZI</name>
<dbReference type="CDD" id="cd21608">
    <property type="entry name" value="RRM2_NsCP33_like"/>
    <property type="match status" value="1"/>
</dbReference>
<dbReference type="SMART" id="SM00360">
    <property type="entry name" value="RRM"/>
    <property type="match status" value="1"/>
</dbReference>
<comment type="caution">
    <text evidence="5">The sequence shown here is derived from an EMBL/GenBank/DDBJ whole genome shotgun (WGS) entry which is preliminary data.</text>
</comment>
<dbReference type="EMBL" id="JAGTJQ010000013">
    <property type="protein sequence ID" value="KAH7014121.1"/>
    <property type="molecule type" value="Genomic_DNA"/>
</dbReference>
<proteinExistence type="predicted"/>
<evidence type="ECO:0000313" key="6">
    <source>
        <dbReference type="Proteomes" id="UP000756346"/>
    </source>
</evidence>
<dbReference type="GeneID" id="70189263"/>
<keyword evidence="1 2" id="KW-0694">RNA-binding</keyword>
<accession>A0A9P8XT56</accession>
<dbReference type="GO" id="GO:0003723">
    <property type="term" value="F:RNA binding"/>
    <property type="evidence" value="ECO:0007669"/>
    <property type="project" value="UniProtKB-UniRule"/>
</dbReference>
<evidence type="ECO:0000313" key="5">
    <source>
        <dbReference type="EMBL" id="KAH7014121.1"/>
    </source>
</evidence>
<dbReference type="AlphaFoldDB" id="A0A9P8XT56"/>
<feature type="region of interest" description="Disordered" evidence="3">
    <location>
        <begin position="63"/>
        <end position="84"/>
    </location>
</feature>
<evidence type="ECO:0000256" key="1">
    <source>
        <dbReference type="ARBA" id="ARBA00022884"/>
    </source>
</evidence>
<reference evidence="5" key="1">
    <citation type="journal article" date="2021" name="Nat. Commun.">
        <title>Genetic determinants of endophytism in the Arabidopsis root mycobiome.</title>
        <authorList>
            <person name="Mesny F."/>
            <person name="Miyauchi S."/>
            <person name="Thiergart T."/>
            <person name="Pickel B."/>
            <person name="Atanasova L."/>
            <person name="Karlsson M."/>
            <person name="Huettel B."/>
            <person name="Barry K.W."/>
            <person name="Haridas S."/>
            <person name="Chen C."/>
            <person name="Bauer D."/>
            <person name="Andreopoulos W."/>
            <person name="Pangilinan J."/>
            <person name="LaButti K."/>
            <person name="Riley R."/>
            <person name="Lipzen A."/>
            <person name="Clum A."/>
            <person name="Drula E."/>
            <person name="Henrissat B."/>
            <person name="Kohler A."/>
            <person name="Grigoriev I.V."/>
            <person name="Martin F.M."/>
            <person name="Hacquard S."/>
        </authorList>
    </citation>
    <scope>NUCLEOTIDE SEQUENCE</scope>
    <source>
        <strain evidence="5">MPI-CAGE-CH-0230</strain>
    </source>
</reference>
<dbReference type="InterPro" id="IPR012677">
    <property type="entry name" value="Nucleotide-bd_a/b_plait_sf"/>
</dbReference>
<feature type="domain" description="RRM" evidence="4">
    <location>
        <begin position="3"/>
        <end position="81"/>
    </location>
</feature>
<dbReference type="InterPro" id="IPR000504">
    <property type="entry name" value="RRM_dom"/>
</dbReference>
<dbReference type="OrthoDB" id="439808at2759"/>
<dbReference type="PANTHER" id="PTHR48027">
    <property type="entry name" value="HETEROGENEOUS NUCLEAR RIBONUCLEOPROTEIN 87F-RELATED"/>
    <property type="match status" value="1"/>
</dbReference>
<keyword evidence="6" id="KW-1185">Reference proteome</keyword>
<evidence type="ECO:0000256" key="2">
    <source>
        <dbReference type="PROSITE-ProRule" id="PRU00176"/>
    </source>
</evidence>
<dbReference type="InterPro" id="IPR035979">
    <property type="entry name" value="RBD_domain_sf"/>
</dbReference>
<dbReference type="SUPFAM" id="SSF54928">
    <property type="entry name" value="RNA-binding domain, RBD"/>
    <property type="match status" value="1"/>
</dbReference>
<protein>
    <submittedName>
        <fullName evidence="5">RRM domain RNA-binding protein</fullName>
    </submittedName>
</protein>
<evidence type="ECO:0000256" key="3">
    <source>
        <dbReference type="SAM" id="MobiDB-lite"/>
    </source>
</evidence>
<evidence type="ECO:0000259" key="4">
    <source>
        <dbReference type="PROSITE" id="PS50102"/>
    </source>
</evidence>
<gene>
    <name evidence="5" type="ORF">B0I36DRAFT_369114</name>
</gene>
<dbReference type="Pfam" id="PF00076">
    <property type="entry name" value="RRM_1"/>
    <property type="match status" value="1"/>
</dbReference>
<sequence>MPARLFVGNLSWSVDDGALHQAFSQYGNVVKAHVLKDRETGRSRGFGFVEFEQEADAENAINGLNEQDLNGRNIRVSHAKPQNH</sequence>
<dbReference type="InterPro" id="IPR048289">
    <property type="entry name" value="RRM2_NsCP33-like"/>
</dbReference>
<dbReference type="Proteomes" id="UP000756346">
    <property type="component" value="Unassembled WGS sequence"/>
</dbReference>
<dbReference type="InterPro" id="IPR052462">
    <property type="entry name" value="SLIRP/GR-RBP-like"/>
</dbReference>